<keyword evidence="1" id="KW-0106">Calcium</keyword>
<dbReference type="CDD" id="cd04056">
    <property type="entry name" value="Peptidases_S53"/>
    <property type="match status" value="1"/>
</dbReference>
<protein>
    <recommendedName>
        <fullName evidence="2">Peptidase S53 domain-containing protein</fullName>
    </recommendedName>
</protein>
<evidence type="ECO:0000259" key="2">
    <source>
        <dbReference type="PROSITE" id="PS51695"/>
    </source>
</evidence>
<name>A0ABQ6CKB9_9HYPH</name>
<dbReference type="PROSITE" id="PS51695">
    <property type="entry name" value="SEDOLISIN"/>
    <property type="match status" value="1"/>
</dbReference>
<dbReference type="InterPro" id="IPR036852">
    <property type="entry name" value="Peptidase_S8/S53_dom_sf"/>
</dbReference>
<gene>
    <name evidence="3" type="ORF">GCM10007874_36320</name>
</gene>
<feature type="binding site" evidence="1">
    <location>
        <position position="353"/>
    </location>
    <ligand>
        <name>Ca(2+)</name>
        <dbReference type="ChEBI" id="CHEBI:29108"/>
    </ligand>
</feature>
<sequence>MTIHRSMSQRKDVPKCRPFFEMIDLKEDKLPQARPPKQFAPDPVAKTWTVPELCEAYGWPKGLEGGGVIGILAMGGGYQPSDLEAYFEGIGQPMPEVKNIVINGVGNRPNQPVSEDFDPDVEIALDIEVAASAYYVATGQPAKIRVYWTDMDLRSMAPAIQKAAADGCSVLSISWGAPENAWEWLFWKFGQNVAVQLEATLIRAAALGMTVFAAAGDREANAGEAQKTVNLPAACPHAVACAGTSKTRDKEVVWNNDPGKINGIGTGGGYSSLFFPQAWARGAPVGIGRMVPDVAGNADKNTGYRIFVHGSERVTGGTSAVAPLYAGLFAAFAKKSNGFVNPILWANRDCFQDITEGNNDGYVATIGPDPCSGLGVLIAHELANLFTTQDAPAPYKA</sequence>
<dbReference type="Gene3D" id="3.40.50.200">
    <property type="entry name" value="Peptidase S8/S53 domain"/>
    <property type="match status" value="1"/>
</dbReference>
<evidence type="ECO:0000313" key="4">
    <source>
        <dbReference type="Proteomes" id="UP001156882"/>
    </source>
</evidence>
<accession>A0ABQ6CKB9</accession>
<dbReference type="Proteomes" id="UP001156882">
    <property type="component" value="Unassembled WGS sequence"/>
</dbReference>
<dbReference type="InterPro" id="IPR030400">
    <property type="entry name" value="Sedolisin_dom"/>
</dbReference>
<keyword evidence="4" id="KW-1185">Reference proteome</keyword>
<dbReference type="PANTHER" id="PTHR14218">
    <property type="entry name" value="PROTEASE S8 TRIPEPTIDYL PEPTIDASE I CLN2"/>
    <property type="match status" value="1"/>
</dbReference>
<comment type="caution">
    <text evidence="1">Lacks conserved residue(s) required for the propagation of feature annotation.</text>
</comment>
<organism evidence="3 4">
    <name type="scientific">Labrys miyagiensis</name>
    <dbReference type="NCBI Taxonomy" id="346912"/>
    <lineage>
        <taxon>Bacteria</taxon>
        <taxon>Pseudomonadati</taxon>
        <taxon>Pseudomonadota</taxon>
        <taxon>Alphaproteobacteria</taxon>
        <taxon>Hyphomicrobiales</taxon>
        <taxon>Xanthobacteraceae</taxon>
        <taxon>Labrys</taxon>
    </lineage>
</organism>
<evidence type="ECO:0000256" key="1">
    <source>
        <dbReference type="PROSITE-ProRule" id="PRU01032"/>
    </source>
</evidence>
<evidence type="ECO:0000313" key="3">
    <source>
        <dbReference type="EMBL" id="GLS20615.1"/>
    </source>
</evidence>
<dbReference type="EMBL" id="BSPC01000032">
    <property type="protein sequence ID" value="GLS20615.1"/>
    <property type="molecule type" value="Genomic_DNA"/>
</dbReference>
<keyword evidence="1" id="KW-0479">Metal-binding</keyword>
<dbReference type="InterPro" id="IPR000209">
    <property type="entry name" value="Peptidase_S8/S53_dom"/>
</dbReference>
<feature type="domain" description="Peptidase S53" evidence="2">
    <location>
        <begin position="38"/>
        <end position="389"/>
    </location>
</feature>
<feature type="binding site" evidence="1">
    <location>
        <position position="369"/>
    </location>
    <ligand>
        <name>Ca(2+)</name>
        <dbReference type="ChEBI" id="CHEBI:29108"/>
    </ligand>
</feature>
<dbReference type="Pfam" id="PF00082">
    <property type="entry name" value="Peptidase_S8"/>
    <property type="match status" value="1"/>
</dbReference>
<dbReference type="PANTHER" id="PTHR14218:SF15">
    <property type="entry name" value="TRIPEPTIDYL-PEPTIDASE 1"/>
    <property type="match status" value="1"/>
</dbReference>
<reference evidence="4" key="1">
    <citation type="journal article" date="2019" name="Int. J. Syst. Evol. Microbiol.">
        <title>The Global Catalogue of Microorganisms (GCM) 10K type strain sequencing project: providing services to taxonomists for standard genome sequencing and annotation.</title>
        <authorList>
            <consortium name="The Broad Institute Genomics Platform"/>
            <consortium name="The Broad Institute Genome Sequencing Center for Infectious Disease"/>
            <person name="Wu L."/>
            <person name="Ma J."/>
        </authorList>
    </citation>
    <scope>NUCLEOTIDE SEQUENCE [LARGE SCALE GENOMIC DNA]</scope>
    <source>
        <strain evidence="4">NBRC 101365</strain>
    </source>
</reference>
<feature type="binding site" evidence="1">
    <location>
        <position position="354"/>
    </location>
    <ligand>
        <name>Ca(2+)</name>
        <dbReference type="ChEBI" id="CHEBI:29108"/>
    </ligand>
</feature>
<dbReference type="RefSeq" id="WP_284313698.1">
    <property type="nucleotide sequence ID" value="NZ_BSPC01000032.1"/>
</dbReference>
<comment type="cofactor">
    <cofactor evidence="1">
        <name>Ca(2+)</name>
        <dbReference type="ChEBI" id="CHEBI:29108"/>
    </cofactor>
    <text evidence="1">Binds 1 Ca(2+) ion per subunit.</text>
</comment>
<comment type="caution">
    <text evidence="3">The sequence shown here is derived from an EMBL/GenBank/DDBJ whole genome shotgun (WGS) entry which is preliminary data.</text>
</comment>
<feature type="binding site" evidence="1">
    <location>
        <position position="367"/>
    </location>
    <ligand>
        <name>Ca(2+)</name>
        <dbReference type="ChEBI" id="CHEBI:29108"/>
    </ligand>
</feature>
<dbReference type="InterPro" id="IPR050819">
    <property type="entry name" value="Tripeptidyl-peptidase_I"/>
</dbReference>
<proteinExistence type="predicted"/>
<dbReference type="SUPFAM" id="SSF52743">
    <property type="entry name" value="Subtilisin-like"/>
    <property type="match status" value="1"/>
</dbReference>